<gene>
    <name evidence="2" type="ORF">OG563_07265</name>
</gene>
<keyword evidence="3" id="KW-1185">Reference proteome</keyword>
<dbReference type="EMBL" id="CP109441">
    <property type="protein sequence ID" value="WUV48001.1"/>
    <property type="molecule type" value="Genomic_DNA"/>
</dbReference>
<evidence type="ECO:0000313" key="3">
    <source>
        <dbReference type="Proteomes" id="UP001432062"/>
    </source>
</evidence>
<sequence length="97" mass="9938">MSRLASRHADDARRSNEKAGRKAADIAERLAACAGDDVYGTELCNGKDGEPGVLEIVASIAEALRMNAKSFGAVRDTLAGGAGGTEAGEQASANRFA</sequence>
<reference evidence="2" key="1">
    <citation type="submission" date="2022-10" db="EMBL/GenBank/DDBJ databases">
        <title>The complete genomes of actinobacterial strains from the NBC collection.</title>
        <authorList>
            <person name="Joergensen T.S."/>
            <person name="Alvarez Arevalo M."/>
            <person name="Sterndorff E.B."/>
            <person name="Faurdal D."/>
            <person name="Vuksanovic O."/>
            <person name="Mourched A.-S."/>
            <person name="Charusanti P."/>
            <person name="Shaw S."/>
            <person name="Blin K."/>
            <person name="Weber T."/>
        </authorList>
    </citation>
    <scope>NUCLEOTIDE SEQUENCE</scope>
    <source>
        <strain evidence="2">NBC_01482</strain>
    </source>
</reference>
<dbReference type="RefSeq" id="WP_329412272.1">
    <property type="nucleotide sequence ID" value="NZ_CP109441.1"/>
</dbReference>
<feature type="compositionally biased region" description="Basic and acidic residues" evidence="1">
    <location>
        <begin position="7"/>
        <end position="23"/>
    </location>
</feature>
<feature type="region of interest" description="Disordered" evidence="1">
    <location>
        <begin position="1"/>
        <end position="23"/>
    </location>
</feature>
<evidence type="ECO:0008006" key="4">
    <source>
        <dbReference type="Google" id="ProtNLM"/>
    </source>
</evidence>
<protein>
    <recommendedName>
        <fullName evidence="4">ESX-1 secretion-associated protein</fullName>
    </recommendedName>
</protein>
<proteinExistence type="predicted"/>
<dbReference type="Proteomes" id="UP001432062">
    <property type="component" value="Chromosome"/>
</dbReference>
<organism evidence="2 3">
    <name type="scientific">Nocardia vinacea</name>
    <dbReference type="NCBI Taxonomy" id="96468"/>
    <lineage>
        <taxon>Bacteria</taxon>
        <taxon>Bacillati</taxon>
        <taxon>Actinomycetota</taxon>
        <taxon>Actinomycetes</taxon>
        <taxon>Mycobacteriales</taxon>
        <taxon>Nocardiaceae</taxon>
        <taxon>Nocardia</taxon>
    </lineage>
</organism>
<evidence type="ECO:0000313" key="2">
    <source>
        <dbReference type="EMBL" id="WUV48001.1"/>
    </source>
</evidence>
<name>A0ABZ1YY95_9NOCA</name>
<evidence type="ECO:0000256" key="1">
    <source>
        <dbReference type="SAM" id="MobiDB-lite"/>
    </source>
</evidence>
<accession>A0ABZ1YY95</accession>